<sequence length="99" mass="10695">IAIRITISLGNMFSPPAYLVPAVHMLALKMPIVNTLHIYVVHKMGHFDLEIIGASGSGHPLMDCIRIAQNELVKWLVDDSNLASATPPATARRPLLTGA</sequence>
<reference evidence="1" key="1">
    <citation type="journal article" date="2014" name="Front. Microbiol.">
        <title>High frequency of phylogenetically diverse reductive dehalogenase-homologous genes in deep subseafloor sedimentary metagenomes.</title>
        <authorList>
            <person name="Kawai M."/>
            <person name="Futagami T."/>
            <person name="Toyoda A."/>
            <person name="Takaki Y."/>
            <person name="Nishi S."/>
            <person name="Hori S."/>
            <person name="Arai W."/>
            <person name="Tsubouchi T."/>
            <person name="Morono Y."/>
            <person name="Uchiyama I."/>
            <person name="Ito T."/>
            <person name="Fujiyama A."/>
            <person name="Inagaki F."/>
            <person name="Takami H."/>
        </authorList>
    </citation>
    <scope>NUCLEOTIDE SEQUENCE</scope>
    <source>
        <strain evidence="1">Expedition CK06-06</strain>
    </source>
</reference>
<name>X1KZ74_9ZZZZ</name>
<comment type="caution">
    <text evidence="1">The sequence shown here is derived from an EMBL/GenBank/DDBJ whole genome shotgun (WGS) entry which is preliminary data.</text>
</comment>
<gene>
    <name evidence="1" type="ORF">S03H2_56360</name>
</gene>
<proteinExistence type="predicted"/>
<protein>
    <submittedName>
        <fullName evidence="1">Uncharacterized protein</fullName>
    </submittedName>
</protein>
<accession>X1KZ74</accession>
<evidence type="ECO:0000313" key="1">
    <source>
        <dbReference type="EMBL" id="GAH87263.1"/>
    </source>
</evidence>
<feature type="non-terminal residue" evidence="1">
    <location>
        <position position="1"/>
    </location>
</feature>
<dbReference type="AlphaFoldDB" id="X1KZ74"/>
<organism evidence="1">
    <name type="scientific">marine sediment metagenome</name>
    <dbReference type="NCBI Taxonomy" id="412755"/>
    <lineage>
        <taxon>unclassified sequences</taxon>
        <taxon>metagenomes</taxon>
        <taxon>ecological metagenomes</taxon>
    </lineage>
</organism>
<dbReference type="EMBL" id="BARU01036045">
    <property type="protein sequence ID" value="GAH87263.1"/>
    <property type="molecule type" value="Genomic_DNA"/>
</dbReference>